<proteinExistence type="predicted"/>
<accession>A0A3S5A688</accession>
<reference evidence="1" key="1">
    <citation type="submission" date="2018-11" db="EMBL/GenBank/DDBJ databases">
        <authorList>
            <consortium name="Pathogen Informatics"/>
        </authorList>
    </citation>
    <scope>NUCLEOTIDE SEQUENCE</scope>
</reference>
<protein>
    <submittedName>
        <fullName evidence="1">Uncharacterized protein</fullName>
    </submittedName>
</protein>
<evidence type="ECO:0000313" key="1">
    <source>
        <dbReference type="EMBL" id="VEL16090.1"/>
    </source>
</evidence>
<keyword evidence="2" id="KW-1185">Reference proteome</keyword>
<dbReference type="AlphaFoldDB" id="A0A3S5A688"/>
<organism evidence="1 2">
    <name type="scientific">Protopolystoma xenopodis</name>
    <dbReference type="NCBI Taxonomy" id="117903"/>
    <lineage>
        <taxon>Eukaryota</taxon>
        <taxon>Metazoa</taxon>
        <taxon>Spiralia</taxon>
        <taxon>Lophotrochozoa</taxon>
        <taxon>Platyhelminthes</taxon>
        <taxon>Monogenea</taxon>
        <taxon>Polyopisthocotylea</taxon>
        <taxon>Polystomatidea</taxon>
        <taxon>Polystomatidae</taxon>
        <taxon>Protopolystoma</taxon>
    </lineage>
</organism>
<dbReference type="Proteomes" id="UP000784294">
    <property type="component" value="Unassembled WGS sequence"/>
</dbReference>
<evidence type="ECO:0000313" key="2">
    <source>
        <dbReference type="Proteomes" id="UP000784294"/>
    </source>
</evidence>
<comment type="caution">
    <text evidence="1">The sequence shown here is derived from an EMBL/GenBank/DDBJ whole genome shotgun (WGS) entry which is preliminary data.</text>
</comment>
<sequence>MSGRLTGTLPAHSSSAPACTKAAKNNVTPLTAYLPVSSTSSSIVSRYVESKLADAVQMPIDSMVNTTSNIARQVTSKRTAKRPACVPPTTPLSNASSGGYVATSISLNVATPSYLPKTPNATVPNLPHLHSDKVKSSDHAMPIVSTSKCSLTVPEKISSICRFSRNRQLEMACSPKQNLFDIEEHSQPFVADDFAHRAEALSLDRWATYLVWYMYT</sequence>
<name>A0A3S5A688_9PLAT</name>
<gene>
    <name evidence="1" type="ORF">PXEA_LOCUS9530</name>
</gene>
<dbReference type="EMBL" id="CAAALY010027101">
    <property type="protein sequence ID" value="VEL16090.1"/>
    <property type="molecule type" value="Genomic_DNA"/>
</dbReference>